<feature type="domain" description="Polypeptide-transport-associated ShlB-type" evidence="5">
    <location>
        <begin position="69"/>
        <end position="144"/>
    </location>
</feature>
<dbReference type="Gene3D" id="2.40.160.50">
    <property type="entry name" value="membrane protein fhac: a member of the omp85/tpsb transporter family"/>
    <property type="match status" value="1"/>
</dbReference>
<evidence type="ECO:0000313" key="6">
    <source>
        <dbReference type="EMBL" id="MDN5062812.1"/>
    </source>
</evidence>
<evidence type="ECO:0000259" key="5">
    <source>
        <dbReference type="Pfam" id="PF08479"/>
    </source>
</evidence>
<dbReference type="GO" id="GO:0098046">
    <property type="term" value="C:type V protein secretion system complex"/>
    <property type="evidence" value="ECO:0007669"/>
    <property type="project" value="TreeGrafter"/>
</dbReference>
<accession>A0AAW7PNB7</accession>
<evidence type="ECO:0000256" key="1">
    <source>
        <dbReference type="ARBA" id="ARBA00022452"/>
    </source>
</evidence>
<dbReference type="Gene3D" id="3.10.20.310">
    <property type="entry name" value="membrane protein fhac"/>
    <property type="match status" value="1"/>
</dbReference>
<reference evidence="6" key="2">
    <citation type="journal article" date="2023" name="Microorganisms">
        <title>Genomic Characterization of Arcobacter butzleri Strains Isolated from Various Sources in Lithuania.</title>
        <authorList>
            <person name="Uljanovas D."/>
            <person name="Golz G."/>
            <person name="Fleischmann S."/>
            <person name="Kudirkiene E."/>
            <person name="Kasetiene N."/>
            <person name="Grineviciene A."/>
            <person name="Tamuleviciene E."/>
            <person name="Aksomaitiene J."/>
            <person name="Alter T."/>
            <person name="Malakauskas M."/>
        </authorList>
    </citation>
    <scope>NUCLEOTIDE SEQUENCE</scope>
    <source>
        <strain evidence="6">RCM39</strain>
    </source>
</reference>
<feature type="domain" description="Haemolysin activator HlyB C-terminal" evidence="4">
    <location>
        <begin position="207"/>
        <end position="497"/>
    </location>
</feature>
<dbReference type="InterPro" id="IPR013686">
    <property type="entry name" value="Polypept-transport_assoc_ShlB"/>
</dbReference>
<dbReference type="AlphaFoldDB" id="A0AAW7PNB7"/>
<evidence type="ECO:0000256" key="3">
    <source>
        <dbReference type="ARBA" id="ARBA00023237"/>
    </source>
</evidence>
<sequence>MKIINKIIVLSIISSNIILGASLPNVNSGTIERQIQAPKIPFEQKQNVQIEGLQSDNLKSDISNKKIFIKDFSFVGNKAISSEELKNSINSYSNKELTYNQIQEVLSIVTKIYRDKGYFVARAYLEKQDLLKNDNVLKITIMTGSYGKFKLSNNSLANSDVLQKILDDTKAENIISSEKIERALLLINNRAGVKVFRAEISPGEEVGSSDFRIETSPTKKVDGYVVADNYGSRYTGYNRLQALANINSPFNIGDKLTVSGLVSNGTDLKNGKLAYETPLLSNGLKANFAYSRTNYNLVKEYKALDADGNSNIYEVGLSYPVVLKNDESLYAKIKYYHKDFNDYMDNVKYEDKTVNSIVASLDYTKNYFLGEFPSRLFSNINLTSGHLSNSSNVDDGRYNKIDAYVSNEIAFSEIFSFNQTLTAQKVLGHKNLDGSEDISLGGAYGVRLYPDSEQSGENGYVLNFELLSKLPNISSYYHKVGLFYDIGDVYAEKNQDTTFERKRLKDIGLGYYANYEDFFVRAQIAWNANSDEVQSEDSSHKNSKLLLQAGWVF</sequence>
<dbReference type="Proteomes" id="UP001171529">
    <property type="component" value="Unassembled WGS sequence"/>
</dbReference>
<dbReference type="GO" id="GO:0046819">
    <property type="term" value="P:protein secretion by the type V secretion system"/>
    <property type="evidence" value="ECO:0007669"/>
    <property type="project" value="TreeGrafter"/>
</dbReference>
<dbReference type="InterPro" id="IPR051544">
    <property type="entry name" value="TPS_OM_transporter"/>
</dbReference>
<protein>
    <submittedName>
        <fullName evidence="6">ShlB/FhaC/HecB family hemolysin secretion/activation protein</fullName>
    </submittedName>
</protein>
<organism evidence="6 7">
    <name type="scientific">Aliarcobacter butzleri</name>
    <dbReference type="NCBI Taxonomy" id="28197"/>
    <lineage>
        <taxon>Bacteria</taxon>
        <taxon>Pseudomonadati</taxon>
        <taxon>Campylobacterota</taxon>
        <taxon>Epsilonproteobacteria</taxon>
        <taxon>Campylobacterales</taxon>
        <taxon>Arcobacteraceae</taxon>
        <taxon>Aliarcobacter</taxon>
    </lineage>
</organism>
<dbReference type="Pfam" id="PF08479">
    <property type="entry name" value="POTRA_2"/>
    <property type="match status" value="1"/>
</dbReference>
<proteinExistence type="predicted"/>
<evidence type="ECO:0000259" key="4">
    <source>
        <dbReference type="Pfam" id="PF03865"/>
    </source>
</evidence>
<comment type="caution">
    <text evidence="6">The sequence shown here is derived from an EMBL/GenBank/DDBJ whole genome shotgun (WGS) entry which is preliminary data.</text>
</comment>
<keyword evidence="1" id="KW-0472">Membrane</keyword>
<dbReference type="EMBL" id="JAPZDC010000001">
    <property type="protein sequence ID" value="MDN5062812.1"/>
    <property type="molecule type" value="Genomic_DNA"/>
</dbReference>
<evidence type="ECO:0000256" key="2">
    <source>
        <dbReference type="ARBA" id="ARBA00022692"/>
    </source>
</evidence>
<keyword evidence="3" id="KW-0998">Cell outer membrane</keyword>
<reference evidence="6" key="1">
    <citation type="submission" date="2022-12" db="EMBL/GenBank/DDBJ databases">
        <authorList>
            <person name="Uljanovas D."/>
        </authorList>
    </citation>
    <scope>NUCLEOTIDE SEQUENCE</scope>
    <source>
        <strain evidence="6">RCM39</strain>
    </source>
</reference>
<dbReference type="PANTHER" id="PTHR34597">
    <property type="entry name" value="SLR1661 PROTEIN"/>
    <property type="match status" value="1"/>
</dbReference>
<dbReference type="InterPro" id="IPR005565">
    <property type="entry name" value="Hemolysn_activator_HlyB_C"/>
</dbReference>
<dbReference type="RefSeq" id="WP_152058488.1">
    <property type="nucleotide sequence ID" value="NZ_CABVSS010000004.1"/>
</dbReference>
<gene>
    <name evidence="6" type="ORF">O8C91_01240</name>
</gene>
<dbReference type="PANTHER" id="PTHR34597:SF1">
    <property type="entry name" value="HEME_HEMOPEXIN TRANSPORTER PROTEIN HUXB"/>
    <property type="match status" value="1"/>
</dbReference>
<name>A0AAW7PNB7_9BACT</name>
<keyword evidence="1" id="KW-1134">Transmembrane beta strand</keyword>
<keyword evidence="2" id="KW-0812">Transmembrane</keyword>
<dbReference type="GO" id="GO:0008320">
    <property type="term" value="F:protein transmembrane transporter activity"/>
    <property type="evidence" value="ECO:0007669"/>
    <property type="project" value="TreeGrafter"/>
</dbReference>
<evidence type="ECO:0000313" key="7">
    <source>
        <dbReference type="Proteomes" id="UP001171529"/>
    </source>
</evidence>
<dbReference type="Pfam" id="PF03865">
    <property type="entry name" value="ShlB"/>
    <property type="match status" value="1"/>
</dbReference>